<name>A0A6I3XIP1_9BURK</name>
<comment type="caution">
    <text evidence="1">The sequence shown here is derived from an EMBL/GenBank/DDBJ whole genome shotgun (WGS) entry which is preliminary data.</text>
</comment>
<sequence length="221" mass="23357">MPLPTDAQPYPIGEQLGVNGMPMRLRGFTADSSPERTAAWFRDHLPRPLVENKVKGRLVLGRASGTSHYITIQLSPSGSGTQGIVAVTDLRGAAANYAATRAANEKIVAAMPSGTKLLNAMTSNDAGRNSTFFVLVNTYSEEANAERVKRMLGAEGLELESDARSAEAGGAALAGLPRGAANGRTLSFRGKGREAIAVISRMPDNRVSIVLNTITSIDSFK</sequence>
<organism evidence="1 2">
    <name type="scientific">Pseudoduganella dura</name>
    <dbReference type="NCBI Taxonomy" id="321982"/>
    <lineage>
        <taxon>Bacteria</taxon>
        <taxon>Pseudomonadati</taxon>
        <taxon>Pseudomonadota</taxon>
        <taxon>Betaproteobacteria</taxon>
        <taxon>Burkholderiales</taxon>
        <taxon>Oxalobacteraceae</taxon>
        <taxon>Telluria group</taxon>
        <taxon>Pseudoduganella</taxon>
    </lineage>
</organism>
<protein>
    <submittedName>
        <fullName evidence="1">Uncharacterized protein</fullName>
    </submittedName>
</protein>
<evidence type="ECO:0000313" key="2">
    <source>
        <dbReference type="Proteomes" id="UP000431684"/>
    </source>
</evidence>
<dbReference type="OrthoDB" id="8773572at2"/>
<gene>
    <name evidence="1" type="ORF">GJV26_28510</name>
</gene>
<dbReference type="Proteomes" id="UP000431684">
    <property type="component" value="Unassembled WGS sequence"/>
</dbReference>
<keyword evidence="2" id="KW-1185">Reference proteome</keyword>
<proteinExistence type="predicted"/>
<evidence type="ECO:0000313" key="1">
    <source>
        <dbReference type="EMBL" id="MUI16369.1"/>
    </source>
</evidence>
<accession>A0A6I3XIP1</accession>
<dbReference type="AlphaFoldDB" id="A0A6I3XIP1"/>
<dbReference type="EMBL" id="WNWM01000002">
    <property type="protein sequence ID" value="MUI16369.1"/>
    <property type="molecule type" value="Genomic_DNA"/>
</dbReference>
<reference evidence="1 2" key="1">
    <citation type="submission" date="2019-11" db="EMBL/GenBank/DDBJ databases">
        <title>Draft Genome Sequences of Six Type Strains of the Genus Massilia.</title>
        <authorList>
            <person name="Miess H."/>
            <person name="Frediansyah A."/>
            <person name="Goeker M."/>
            <person name="Gross H."/>
        </authorList>
    </citation>
    <scope>NUCLEOTIDE SEQUENCE [LARGE SCALE GENOMIC DNA]</scope>
    <source>
        <strain evidence="1 2">DSM 17513</strain>
    </source>
</reference>
<dbReference type="RefSeq" id="WP_155711935.1">
    <property type="nucleotide sequence ID" value="NZ_BMWU01000008.1"/>
</dbReference>